<sequence>MRSLSSQKGFTLVEILIVLALIAILVGAVLVALNPGRQFANGRNSTRYSHVNTIMNAISSNAAENNGIFTCASAGSVPATATNMGSGVGNYDIAPCLVTEYLSSMPVDPSDATASWTSESSYSTGYSISQDATTNAITVSAPTAELSETISITR</sequence>
<dbReference type="Gene3D" id="3.30.700.10">
    <property type="entry name" value="Glycoprotein, Type 4 Pilin"/>
    <property type="match status" value="1"/>
</dbReference>
<evidence type="ECO:0000256" key="6">
    <source>
        <dbReference type="SAM" id="Phobius"/>
    </source>
</evidence>
<dbReference type="PANTHER" id="PTHR30093">
    <property type="entry name" value="GENERAL SECRETION PATHWAY PROTEIN G"/>
    <property type="match status" value="1"/>
</dbReference>
<dbReference type="InterPro" id="IPR012902">
    <property type="entry name" value="N_methyl_site"/>
</dbReference>
<dbReference type="SUPFAM" id="SSF54523">
    <property type="entry name" value="Pili subunits"/>
    <property type="match status" value="1"/>
</dbReference>
<dbReference type="PRINTS" id="PR00885">
    <property type="entry name" value="BCTERIALGSPH"/>
</dbReference>
<dbReference type="AlphaFoldDB" id="A0A2M7XD07"/>
<evidence type="ECO:0000256" key="3">
    <source>
        <dbReference type="ARBA" id="ARBA00022692"/>
    </source>
</evidence>
<evidence type="ECO:0000256" key="4">
    <source>
        <dbReference type="ARBA" id="ARBA00022989"/>
    </source>
</evidence>
<evidence type="ECO:0008006" key="9">
    <source>
        <dbReference type="Google" id="ProtNLM"/>
    </source>
</evidence>
<dbReference type="InterPro" id="IPR002416">
    <property type="entry name" value="T2SS_protein-GspH"/>
</dbReference>
<dbReference type="Proteomes" id="UP000229385">
    <property type="component" value="Unassembled WGS sequence"/>
</dbReference>
<dbReference type="PANTHER" id="PTHR30093:SF2">
    <property type="entry name" value="TYPE II SECRETION SYSTEM PROTEIN H"/>
    <property type="match status" value="1"/>
</dbReference>
<reference evidence="8" key="1">
    <citation type="submission" date="2017-09" db="EMBL/GenBank/DDBJ databases">
        <title>Depth-based differentiation of microbial function through sediment-hosted aquifers and enrichment of novel symbionts in the deep terrestrial subsurface.</title>
        <authorList>
            <person name="Probst A.J."/>
            <person name="Ladd B."/>
            <person name="Jarett J.K."/>
            <person name="Geller-Mcgrath D.E."/>
            <person name="Sieber C.M.K."/>
            <person name="Emerson J.B."/>
            <person name="Anantharaman K."/>
            <person name="Thomas B.C."/>
            <person name="Malmstrom R."/>
            <person name="Stieglmeier M."/>
            <person name="Klingl A."/>
            <person name="Woyke T."/>
            <person name="Ryan C.M."/>
            <person name="Banfield J.F."/>
        </authorList>
    </citation>
    <scope>NUCLEOTIDE SEQUENCE [LARGE SCALE GENOMIC DNA]</scope>
</reference>
<dbReference type="GO" id="GO:0016020">
    <property type="term" value="C:membrane"/>
    <property type="evidence" value="ECO:0007669"/>
    <property type="project" value="UniProtKB-SubCell"/>
</dbReference>
<accession>A0A2M7XD07</accession>
<keyword evidence="5 6" id="KW-0472">Membrane</keyword>
<organism evidence="7 8">
    <name type="scientific">Candidatus Uhrbacteria bacterium CG_4_9_14_3_um_filter_50_9</name>
    <dbReference type="NCBI Taxonomy" id="1975035"/>
    <lineage>
        <taxon>Bacteria</taxon>
        <taxon>Candidatus Uhriibacteriota</taxon>
    </lineage>
</organism>
<comment type="caution">
    <text evidence="7">The sequence shown here is derived from an EMBL/GenBank/DDBJ whole genome shotgun (WGS) entry which is preliminary data.</text>
</comment>
<dbReference type="PROSITE" id="PS00409">
    <property type="entry name" value="PROKAR_NTER_METHYL"/>
    <property type="match status" value="1"/>
</dbReference>
<dbReference type="GO" id="GO:0015628">
    <property type="term" value="P:protein secretion by the type II secretion system"/>
    <property type="evidence" value="ECO:0007669"/>
    <property type="project" value="InterPro"/>
</dbReference>
<evidence type="ECO:0000313" key="7">
    <source>
        <dbReference type="EMBL" id="PJA45767.1"/>
    </source>
</evidence>
<evidence type="ECO:0000256" key="5">
    <source>
        <dbReference type="ARBA" id="ARBA00023136"/>
    </source>
</evidence>
<evidence type="ECO:0000256" key="1">
    <source>
        <dbReference type="ARBA" id="ARBA00004167"/>
    </source>
</evidence>
<proteinExistence type="predicted"/>
<dbReference type="Pfam" id="PF07963">
    <property type="entry name" value="N_methyl"/>
    <property type="match status" value="1"/>
</dbReference>
<feature type="transmembrane region" description="Helical" evidence="6">
    <location>
        <begin position="12"/>
        <end position="33"/>
    </location>
</feature>
<keyword evidence="2" id="KW-0488">Methylation</keyword>
<dbReference type="InterPro" id="IPR045584">
    <property type="entry name" value="Pilin-like"/>
</dbReference>
<gene>
    <name evidence="7" type="ORF">CO174_01530</name>
</gene>
<evidence type="ECO:0000256" key="2">
    <source>
        <dbReference type="ARBA" id="ARBA00022481"/>
    </source>
</evidence>
<protein>
    <recommendedName>
        <fullName evidence="9">Type II secretion system protein</fullName>
    </recommendedName>
</protein>
<keyword evidence="3 6" id="KW-0812">Transmembrane</keyword>
<name>A0A2M7XD07_9BACT</name>
<evidence type="ECO:0000313" key="8">
    <source>
        <dbReference type="Proteomes" id="UP000229385"/>
    </source>
</evidence>
<dbReference type="GO" id="GO:0015627">
    <property type="term" value="C:type II protein secretion system complex"/>
    <property type="evidence" value="ECO:0007669"/>
    <property type="project" value="InterPro"/>
</dbReference>
<dbReference type="EMBL" id="PFWU01000019">
    <property type="protein sequence ID" value="PJA45767.1"/>
    <property type="molecule type" value="Genomic_DNA"/>
</dbReference>
<dbReference type="NCBIfam" id="TIGR02532">
    <property type="entry name" value="IV_pilin_GFxxxE"/>
    <property type="match status" value="1"/>
</dbReference>
<keyword evidence="4 6" id="KW-1133">Transmembrane helix</keyword>
<comment type="subcellular location">
    <subcellularLocation>
        <location evidence="1">Membrane</location>
        <topology evidence="1">Single-pass membrane protein</topology>
    </subcellularLocation>
</comment>